<dbReference type="Proteomes" id="UP001583172">
    <property type="component" value="Unassembled WGS sequence"/>
</dbReference>
<evidence type="ECO:0000313" key="4">
    <source>
        <dbReference type="Proteomes" id="UP001583172"/>
    </source>
</evidence>
<gene>
    <name evidence="3" type="ORF">VTJ49DRAFT_2358</name>
</gene>
<protein>
    <submittedName>
        <fullName evidence="3">Uncharacterized protein</fullName>
    </submittedName>
</protein>
<name>A0ABR3VRH4_HUMIN</name>
<feature type="compositionally biased region" description="Basic and acidic residues" evidence="2">
    <location>
        <begin position="24"/>
        <end position="34"/>
    </location>
</feature>
<feature type="region of interest" description="Disordered" evidence="2">
    <location>
        <begin position="1"/>
        <end position="34"/>
    </location>
</feature>
<evidence type="ECO:0000313" key="3">
    <source>
        <dbReference type="EMBL" id="KAL1844301.1"/>
    </source>
</evidence>
<feature type="coiled-coil region" evidence="1">
    <location>
        <begin position="168"/>
        <end position="202"/>
    </location>
</feature>
<reference evidence="3 4" key="1">
    <citation type="journal article" date="2024" name="Commun. Biol.">
        <title>Comparative genomic analysis of thermophilic fungi reveals convergent evolutionary adaptations and gene losses.</title>
        <authorList>
            <person name="Steindorff A.S."/>
            <person name="Aguilar-Pontes M.V."/>
            <person name="Robinson A.J."/>
            <person name="Andreopoulos B."/>
            <person name="LaButti K."/>
            <person name="Kuo A."/>
            <person name="Mondo S."/>
            <person name="Riley R."/>
            <person name="Otillar R."/>
            <person name="Haridas S."/>
            <person name="Lipzen A."/>
            <person name="Grimwood J."/>
            <person name="Schmutz J."/>
            <person name="Clum A."/>
            <person name="Reid I.D."/>
            <person name="Moisan M.C."/>
            <person name="Butler G."/>
            <person name="Nguyen T.T.M."/>
            <person name="Dewar K."/>
            <person name="Conant G."/>
            <person name="Drula E."/>
            <person name="Henrissat B."/>
            <person name="Hansel C."/>
            <person name="Singer S."/>
            <person name="Hutchinson M.I."/>
            <person name="de Vries R.P."/>
            <person name="Natvig D.O."/>
            <person name="Powell A.J."/>
            <person name="Tsang A."/>
            <person name="Grigoriev I.V."/>
        </authorList>
    </citation>
    <scope>NUCLEOTIDE SEQUENCE [LARGE SCALE GENOMIC DNA]</scope>
    <source>
        <strain evidence="3 4">CBS 620.91</strain>
    </source>
</reference>
<feature type="compositionally biased region" description="Polar residues" evidence="2">
    <location>
        <begin position="1"/>
        <end position="11"/>
    </location>
</feature>
<feature type="compositionally biased region" description="Basic and acidic residues" evidence="2">
    <location>
        <begin position="228"/>
        <end position="245"/>
    </location>
</feature>
<organism evidence="3 4">
    <name type="scientific">Humicola insolens</name>
    <name type="common">Soft-rot fungus</name>
    <dbReference type="NCBI Taxonomy" id="85995"/>
    <lineage>
        <taxon>Eukaryota</taxon>
        <taxon>Fungi</taxon>
        <taxon>Dikarya</taxon>
        <taxon>Ascomycota</taxon>
        <taxon>Pezizomycotina</taxon>
        <taxon>Sordariomycetes</taxon>
        <taxon>Sordariomycetidae</taxon>
        <taxon>Sordariales</taxon>
        <taxon>Chaetomiaceae</taxon>
        <taxon>Mycothermus</taxon>
    </lineage>
</organism>
<proteinExistence type="predicted"/>
<dbReference type="EMBL" id="JAZGSY010000002">
    <property type="protein sequence ID" value="KAL1844301.1"/>
    <property type="molecule type" value="Genomic_DNA"/>
</dbReference>
<feature type="coiled-coil region" evidence="1">
    <location>
        <begin position="272"/>
        <end position="306"/>
    </location>
</feature>
<evidence type="ECO:0000256" key="2">
    <source>
        <dbReference type="SAM" id="MobiDB-lite"/>
    </source>
</evidence>
<sequence length="332" mass="38798">MTTPPASTVSTARVLGQHRQKQPIKGEDDNDQRDVEEAVHRIRALASKPLSQVDGSDLIPLAMLCLCSDHQDEKQIAAAAFRWRMAIFLPRRGFIRTITSTSRPSRFPSVKEANAAALRNPDLDATLARVPDWAYGVVVNTIWREIQRAPLGRRLFLQPKGYERREVRDSLKRMRDRASMELQEERELVTRLKSENQQRLEEVWRKRDRELRELRDQFLASRNHRTSPRKEDDRKQEDEHREHPRILREEAHMLEVEIEARRRARTSLCEGNARLQNEAVELQKHIARLREQIDTHQGEIAALQLQGLNLQGWNEVLRRQHEDLQEANIKVG</sequence>
<feature type="region of interest" description="Disordered" evidence="2">
    <location>
        <begin position="218"/>
        <end position="245"/>
    </location>
</feature>
<accession>A0ABR3VRH4</accession>
<comment type="caution">
    <text evidence="3">The sequence shown here is derived from an EMBL/GenBank/DDBJ whole genome shotgun (WGS) entry which is preliminary data.</text>
</comment>
<evidence type="ECO:0000256" key="1">
    <source>
        <dbReference type="SAM" id="Coils"/>
    </source>
</evidence>
<keyword evidence="1" id="KW-0175">Coiled coil</keyword>
<keyword evidence="4" id="KW-1185">Reference proteome</keyword>